<reference evidence="10 11" key="1">
    <citation type="submission" date="2019-06" db="EMBL/GenBank/DDBJ databases">
        <authorList>
            <person name="Lee I."/>
            <person name="Jang G.I."/>
            <person name="Hwang C.Y."/>
        </authorList>
    </citation>
    <scope>NUCLEOTIDE SEQUENCE [LARGE SCALE GENOMIC DNA]</scope>
    <source>
        <strain evidence="10 11">PAMC 28131</strain>
    </source>
</reference>
<evidence type="ECO:0000313" key="10">
    <source>
        <dbReference type="EMBL" id="TPE61804.1"/>
    </source>
</evidence>
<feature type="binding site" evidence="7">
    <location>
        <position position="296"/>
    </location>
    <ligand>
        <name>carbamoyl phosphate</name>
        <dbReference type="ChEBI" id="CHEBI:58228"/>
    </ligand>
</feature>
<evidence type="ECO:0000259" key="8">
    <source>
        <dbReference type="Pfam" id="PF00185"/>
    </source>
</evidence>
<dbReference type="InterPro" id="IPR006132">
    <property type="entry name" value="Asp/Orn_carbamoyltranf_P-bd"/>
</dbReference>
<dbReference type="GO" id="GO:0042450">
    <property type="term" value="P:L-arginine biosynthetic process via ornithine"/>
    <property type="evidence" value="ECO:0007669"/>
    <property type="project" value="UniProtKB-UniRule"/>
</dbReference>
<evidence type="ECO:0000256" key="5">
    <source>
        <dbReference type="ARBA" id="ARBA00022679"/>
    </source>
</evidence>
<protein>
    <recommendedName>
        <fullName evidence="4 7">Ornithine carbamoyltransferase</fullName>
        <shortName evidence="7">OTCase</shortName>
        <ecNumber evidence="4 7">2.1.3.3</ecNumber>
    </recommendedName>
</protein>
<dbReference type="NCBIfam" id="TIGR00658">
    <property type="entry name" value="orni_carb_tr"/>
    <property type="match status" value="1"/>
</dbReference>
<dbReference type="AlphaFoldDB" id="A0A501XNE0"/>
<dbReference type="GO" id="GO:0016597">
    <property type="term" value="F:amino acid binding"/>
    <property type="evidence" value="ECO:0007669"/>
    <property type="project" value="InterPro"/>
</dbReference>
<dbReference type="HAMAP" id="MF_01109">
    <property type="entry name" value="OTCase"/>
    <property type="match status" value="1"/>
</dbReference>
<evidence type="ECO:0000256" key="3">
    <source>
        <dbReference type="ARBA" id="ARBA00007805"/>
    </source>
</evidence>
<evidence type="ECO:0000256" key="7">
    <source>
        <dbReference type="HAMAP-Rule" id="MF_01109"/>
    </source>
</evidence>
<dbReference type="Gene3D" id="3.40.50.1370">
    <property type="entry name" value="Aspartate/ornithine carbamoyltransferase"/>
    <property type="match status" value="2"/>
</dbReference>
<feature type="binding site" evidence="7">
    <location>
        <position position="110"/>
    </location>
    <ligand>
        <name>carbamoyl phosphate</name>
        <dbReference type="ChEBI" id="CHEBI:58228"/>
    </ligand>
</feature>
<keyword evidence="7" id="KW-0963">Cytoplasm</keyword>
<dbReference type="FunFam" id="3.40.50.1370:FF:000008">
    <property type="entry name" value="Ornithine carbamoyltransferase"/>
    <property type="match status" value="1"/>
</dbReference>
<dbReference type="RefSeq" id="WP_140927863.1">
    <property type="nucleotide sequence ID" value="NZ_VFSU01000021.1"/>
</dbReference>
<feature type="domain" description="Aspartate/ornithine carbamoyltransferase carbamoyl-P binding" evidence="9">
    <location>
        <begin position="5"/>
        <end position="150"/>
    </location>
</feature>
<evidence type="ECO:0000256" key="6">
    <source>
        <dbReference type="ARBA" id="ARBA00048772"/>
    </source>
</evidence>
<comment type="function">
    <text evidence="1">Reversibly catalyzes the transfer of the carbamoyl group from carbamoyl phosphate (CP) to the N(epsilon) atom of ornithine (ORN) to produce L-citrulline.</text>
</comment>
<keyword evidence="5 7" id="KW-0808">Transferase</keyword>
<dbReference type="PRINTS" id="PR00100">
    <property type="entry name" value="AOTCASE"/>
</dbReference>
<feature type="binding site" evidence="7">
    <location>
        <position position="86"/>
    </location>
    <ligand>
        <name>carbamoyl phosphate</name>
        <dbReference type="ChEBI" id="CHEBI:58228"/>
    </ligand>
</feature>
<comment type="pathway">
    <text evidence="2">Amino-acid biosynthesis; L-arginine biosynthesis; L-arginine from L-ornithine and carbamoyl phosphate: step 1/3.</text>
</comment>
<keyword evidence="11" id="KW-1185">Reference proteome</keyword>
<dbReference type="PANTHER" id="PTHR45753:SF3">
    <property type="entry name" value="ORNITHINE TRANSCARBAMYLASE, MITOCHONDRIAL"/>
    <property type="match status" value="1"/>
</dbReference>
<dbReference type="OrthoDB" id="9802587at2"/>
<dbReference type="GO" id="GO:0019240">
    <property type="term" value="P:citrulline biosynthetic process"/>
    <property type="evidence" value="ECO:0007669"/>
    <property type="project" value="TreeGrafter"/>
</dbReference>
<accession>A0A501XNE0</accession>
<dbReference type="Pfam" id="PF02729">
    <property type="entry name" value="OTCace_N"/>
    <property type="match status" value="1"/>
</dbReference>
<dbReference type="PROSITE" id="PS00097">
    <property type="entry name" value="CARBAMOYLTRANSFERASE"/>
    <property type="match status" value="1"/>
</dbReference>
<evidence type="ECO:0000313" key="11">
    <source>
        <dbReference type="Proteomes" id="UP000319897"/>
    </source>
</evidence>
<feature type="binding site" evidence="7">
    <location>
        <begin position="59"/>
        <end position="62"/>
    </location>
    <ligand>
        <name>carbamoyl phosphate</name>
        <dbReference type="ChEBI" id="CHEBI:58228"/>
    </ligand>
</feature>
<dbReference type="InterPro" id="IPR002292">
    <property type="entry name" value="Orn/put_carbamltrans"/>
</dbReference>
<dbReference type="InterPro" id="IPR024904">
    <property type="entry name" value="OTCase_ArgI"/>
</dbReference>
<proteinExistence type="inferred from homology"/>
<evidence type="ECO:0000256" key="2">
    <source>
        <dbReference type="ARBA" id="ARBA00004975"/>
    </source>
</evidence>
<dbReference type="Proteomes" id="UP000319897">
    <property type="component" value="Unassembled WGS sequence"/>
</dbReference>
<comment type="similarity">
    <text evidence="3 7">Belongs to the aspartate/ornithine carbamoyltransferase superfamily. OTCase family.</text>
</comment>
<feature type="binding site" evidence="7">
    <location>
        <position position="229"/>
    </location>
    <ligand>
        <name>L-ornithine</name>
        <dbReference type="ChEBI" id="CHEBI:46911"/>
    </ligand>
</feature>
<dbReference type="Pfam" id="PF00185">
    <property type="entry name" value="OTCace"/>
    <property type="match status" value="1"/>
</dbReference>
<gene>
    <name evidence="10" type="primary">argF</name>
    <name evidence="10" type="ORF">FJQ54_07870</name>
</gene>
<comment type="catalytic activity">
    <reaction evidence="6 7">
        <text>carbamoyl phosphate + L-ornithine = L-citrulline + phosphate + H(+)</text>
        <dbReference type="Rhea" id="RHEA:19513"/>
        <dbReference type="ChEBI" id="CHEBI:15378"/>
        <dbReference type="ChEBI" id="CHEBI:43474"/>
        <dbReference type="ChEBI" id="CHEBI:46911"/>
        <dbReference type="ChEBI" id="CHEBI:57743"/>
        <dbReference type="ChEBI" id="CHEBI:58228"/>
        <dbReference type="EC" id="2.1.3.3"/>
    </reaction>
</comment>
<feature type="domain" description="Aspartate/ornithine carbamoyltransferase Asp/Orn-binding" evidence="8">
    <location>
        <begin position="158"/>
        <end position="306"/>
    </location>
</feature>
<name>A0A501XNE0_9SPHN</name>
<organism evidence="10 11">
    <name type="scientific">Sandaracinobacter neustonicus</name>
    <dbReference type="NCBI Taxonomy" id="1715348"/>
    <lineage>
        <taxon>Bacteria</taxon>
        <taxon>Pseudomonadati</taxon>
        <taxon>Pseudomonadota</taxon>
        <taxon>Alphaproteobacteria</taxon>
        <taxon>Sphingomonadales</taxon>
        <taxon>Sphingosinicellaceae</taxon>
        <taxon>Sandaracinobacter</taxon>
    </lineage>
</organism>
<feature type="binding site" evidence="7">
    <location>
        <begin position="233"/>
        <end position="234"/>
    </location>
    <ligand>
        <name>L-ornithine</name>
        <dbReference type="ChEBI" id="CHEBI:46911"/>
    </ligand>
</feature>
<dbReference type="SUPFAM" id="SSF53671">
    <property type="entry name" value="Aspartate/ornithine carbamoyltransferase"/>
    <property type="match status" value="1"/>
</dbReference>
<dbReference type="InterPro" id="IPR006131">
    <property type="entry name" value="Asp_carbamoyltransf_Asp/Orn-bd"/>
</dbReference>
<feature type="binding site" evidence="7">
    <location>
        <position position="169"/>
    </location>
    <ligand>
        <name>L-ornithine</name>
        <dbReference type="ChEBI" id="CHEBI:46911"/>
    </ligand>
</feature>
<dbReference type="InterPro" id="IPR036901">
    <property type="entry name" value="Asp/Orn_carbamoylTrfase_sf"/>
</dbReference>
<feature type="binding site" evidence="7">
    <location>
        <begin position="268"/>
        <end position="269"/>
    </location>
    <ligand>
        <name>carbamoyl phosphate</name>
        <dbReference type="ChEBI" id="CHEBI:58228"/>
    </ligand>
</feature>
<dbReference type="EC" id="2.1.3.3" evidence="4 7"/>
<sequence length="312" mass="32846">MSGVRHVLNLSDLGPGGLRLVLDQARDRKAARKGWPQGRADADAPLAGHVLAAIFEKPSTRTRLSFDIAMRQLGGATITLSAGEMQLGRGESIGDTARVLSGFVDAVMIRANRHADVEAFAAAADVPLLNGLTDVSHPCQVVADLLAVEERLGRNVDGTHWAWIGDGNNVCSSVIEAAGLLGFAVTVACPDGYSPDPAFVAEATDRGATIHIVRDPAEAVRGADVVVTDTWVSMGDTDIAERQAAFADYQVNAALMALAAPGALFLHCLPAHRGEEVTDEVIDGPQSAVWEEAANRVHAQKALLLWALGRLG</sequence>
<comment type="subcellular location">
    <subcellularLocation>
        <location evidence="7">Cytoplasm</location>
    </subcellularLocation>
</comment>
<evidence type="ECO:0000256" key="1">
    <source>
        <dbReference type="ARBA" id="ARBA00003822"/>
    </source>
</evidence>
<comment type="caution">
    <text evidence="10">The sequence shown here is derived from an EMBL/GenBank/DDBJ whole genome shotgun (WGS) entry which is preliminary data.</text>
</comment>
<dbReference type="GO" id="GO:0005737">
    <property type="term" value="C:cytoplasm"/>
    <property type="evidence" value="ECO:0007669"/>
    <property type="project" value="UniProtKB-SubCell"/>
</dbReference>
<evidence type="ECO:0000259" key="9">
    <source>
        <dbReference type="Pfam" id="PF02729"/>
    </source>
</evidence>
<dbReference type="InterPro" id="IPR006130">
    <property type="entry name" value="Asp/Orn_carbamoylTrfase"/>
</dbReference>
<dbReference type="NCBIfam" id="NF001986">
    <property type="entry name" value="PRK00779.1"/>
    <property type="match status" value="1"/>
</dbReference>
<dbReference type="GO" id="GO:0004585">
    <property type="term" value="F:ornithine carbamoyltransferase activity"/>
    <property type="evidence" value="ECO:0007669"/>
    <property type="project" value="UniProtKB-UniRule"/>
</dbReference>
<dbReference type="EMBL" id="VFSU01000021">
    <property type="protein sequence ID" value="TPE61804.1"/>
    <property type="molecule type" value="Genomic_DNA"/>
</dbReference>
<dbReference type="PANTHER" id="PTHR45753">
    <property type="entry name" value="ORNITHINE CARBAMOYLTRANSFERASE, MITOCHONDRIAL"/>
    <property type="match status" value="1"/>
</dbReference>
<evidence type="ECO:0000256" key="4">
    <source>
        <dbReference type="ARBA" id="ARBA00013007"/>
    </source>
</evidence>
<dbReference type="PRINTS" id="PR00102">
    <property type="entry name" value="OTCASE"/>
</dbReference>
<feature type="binding site" evidence="7">
    <location>
        <begin position="137"/>
        <end position="140"/>
    </location>
    <ligand>
        <name>carbamoyl phosphate</name>
        <dbReference type="ChEBI" id="CHEBI:58228"/>
    </ligand>
</feature>